<evidence type="ECO:0000313" key="2">
    <source>
        <dbReference type="EMBL" id="KAJ8959999.1"/>
    </source>
</evidence>
<dbReference type="PANTHER" id="PTHR47331:SF5">
    <property type="entry name" value="RIBONUCLEASE H"/>
    <property type="match status" value="1"/>
</dbReference>
<dbReference type="Proteomes" id="UP001162162">
    <property type="component" value="Unassembled WGS sequence"/>
</dbReference>
<sequence length="657" mass="74077">MHIVPYPVRERDDRVAVVAQPMKKASSLPGIKVDVHQEHKKQPSKHISKCSTIARTSGAAAKATLQAIFNWPSGVGGESTIRHYGGVRDRSKIIELEQRIANTETFNGIFDDIQNEIECTVDNPEDHYQEREEFENKFYSILSKSKSLAESYTVETNVDAKSQKSAKTMEMKMENTNANANYRQNTRQTYMKYGNTTKPNNYTRGLVSNTEAIENTESSKPKYTCFNCKGDHYLFYCPEFLKLSIRDRNLKVRELRLCRNCLRRNHVSQDCRGSGCKVCGNKHNTVLHESRDVTNAAIAVGQNNDYADENTTSEEASYTEITTCTLAATQHAVLSTARVQVRSKKEDTRFINARALLDCGSQSSFITTELCEKLKLRKTKCQLAVSGINEKLSYANFKCDVNIKSTNSQYAFDLSCFVLDKITADIPSTLIDIQMLNIPNNVDLADPNFYIPQAVDLLIGADAFWQLLDAGQIKLGQNTSILQNTRLGWIVAGSMAVPKHTSHCYLSTNISIQEQLTKFWEVEEIETSKAWSTEEYACEQHYVQHLTTNEDAFLDPMESRIPQRAPTSTMLEENSRWRLGRVLQFIYGRDGTPRVASIKTTDGIISRAVVRLCPLPVVNEAFQGRGHVPYPVRERDDRVAVVARPMKKASSLPGIKI</sequence>
<organism evidence="2 3">
    <name type="scientific">Aromia moschata</name>
    <dbReference type="NCBI Taxonomy" id="1265417"/>
    <lineage>
        <taxon>Eukaryota</taxon>
        <taxon>Metazoa</taxon>
        <taxon>Ecdysozoa</taxon>
        <taxon>Arthropoda</taxon>
        <taxon>Hexapoda</taxon>
        <taxon>Insecta</taxon>
        <taxon>Pterygota</taxon>
        <taxon>Neoptera</taxon>
        <taxon>Endopterygota</taxon>
        <taxon>Coleoptera</taxon>
        <taxon>Polyphaga</taxon>
        <taxon>Cucujiformia</taxon>
        <taxon>Chrysomeloidea</taxon>
        <taxon>Cerambycidae</taxon>
        <taxon>Cerambycinae</taxon>
        <taxon>Callichromatini</taxon>
        <taxon>Aromia</taxon>
    </lineage>
</organism>
<evidence type="ECO:0000259" key="1">
    <source>
        <dbReference type="Pfam" id="PF18701"/>
    </source>
</evidence>
<dbReference type="PANTHER" id="PTHR47331">
    <property type="entry name" value="PHD-TYPE DOMAIN-CONTAINING PROTEIN"/>
    <property type="match status" value="1"/>
</dbReference>
<dbReference type="CDD" id="cd00303">
    <property type="entry name" value="retropepsin_like"/>
    <property type="match status" value="1"/>
</dbReference>
<evidence type="ECO:0000313" key="3">
    <source>
        <dbReference type="Proteomes" id="UP001162162"/>
    </source>
</evidence>
<dbReference type="InterPro" id="IPR021109">
    <property type="entry name" value="Peptidase_aspartic_dom_sf"/>
</dbReference>
<feature type="domain" description="DUF5641" evidence="1">
    <location>
        <begin position="573"/>
        <end position="615"/>
    </location>
</feature>
<keyword evidence="3" id="KW-1185">Reference proteome</keyword>
<dbReference type="EMBL" id="JAPWTK010000010">
    <property type="protein sequence ID" value="KAJ8959999.1"/>
    <property type="molecule type" value="Genomic_DNA"/>
</dbReference>
<dbReference type="Gene3D" id="2.40.70.10">
    <property type="entry name" value="Acid Proteases"/>
    <property type="match status" value="1"/>
</dbReference>
<gene>
    <name evidence="2" type="ORF">NQ318_009435</name>
</gene>
<accession>A0AAV8Z7A9</accession>
<comment type="caution">
    <text evidence="2">The sequence shown here is derived from an EMBL/GenBank/DDBJ whole genome shotgun (WGS) entry which is preliminary data.</text>
</comment>
<reference evidence="2" key="1">
    <citation type="journal article" date="2023" name="Insect Mol. Biol.">
        <title>Genome sequencing provides insights into the evolution of gene families encoding plant cell wall-degrading enzymes in longhorned beetles.</title>
        <authorList>
            <person name="Shin N.R."/>
            <person name="Okamura Y."/>
            <person name="Kirsch R."/>
            <person name="Pauchet Y."/>
        </authorList>
    </citation>
    <scope>NUCLEOTIDE SEQUENCE</scope>
    <source>
        <strain evidence="2">AMC_N1</strain>
    </source>
</reference>
<proteinExistence type="predicted"/>
<name>A0AAV8Z7A9_9CUCU</name>
<dbReference type="InterPro" id="IPR040676">
    <property type="entry name" value="DUF5641"/>
</dbReference>
<dbReference type="AlphaFoldDB" id="A0AAV8Z7A9"/>
<dbReference type="Pfam" id="PF18701">
    <property type="entry name" value="DUF5641"/>
    <property type="match status" value="1"/>
</dbReference>
<protein>
    <recommendedName>
        <fullName evidence="1">DUF5641 domain-containing protein</fullName>
    </recommendedName>
</protein>